<proteinExistence type="predicted"/>
<evidence type="ECO:0000256" key="1">
    <source>
        <dbReference type="ARBA" id="ARBA00022612"/>
    </source>
</evidence>
<dbReference type="InterPro" id="IPR027417">
    <property type="entry name" value="P-loop_NTPase"/>
</dbReference>
<dbReference type="AlphaFoldDB" id="A0AAV4GWN6"/>
<dbReference type="InterPro" id="IPR035421">
    <property type="entry name" value="Terminase_6C"/>
</dbReference>
<evidence type="ECO:0000259" key="2">
    <source>
        <dbReference type="Pfam" id="PF17289"/>
    </source>
</evidence>
<dbReference type="EMBL" id="BMAT01005280">
    <property type="protein sequence ID" value="GFR90297.1"/>
    <property type="molecule type" value="Genomic_DNA"/>
</dbReference>
<keyword evidence="1" id="KW-1188">Viral release from host cell</keyword>
<sequence length="454" mass="52749">MVAYYFPHYASRPVADFQVKAAKKIAKDKYYIGLMAWGRGLAKSTTFTLLVPFWLWIRGELKAMVIIGNNLKAAQKLLSDLQAEFMANERIIHDFKAQYKHGSWEEGAFETENGSFFKALGMGQSVRGLRHRTYRPDYITFDDCDNQVIAKNPARVNEMAKWLIQDVRPVGSERGCRVVGSNNVFAPKTILSTLRYEREGFDYMEVPAEKNGKPTWDYPGVKDYLKEMRYSMGDLAFNAEFNNQPTVQGSVFLQEMIQWDKMPRIDHFEHLVGYWDVAYSDSKTADYNAVKIWGLKDEKFYLIKAFVRQCKMNDAIAFMHHYDASLPKGAKILWYYESQFWNEALEMVYNDVKKHYQKQITFIKADRPKTHKYERILTMLPYYQNGRVVYNEAEKASNDMQTAIAQLLSIEPGYKTHDDSPDADRGAITELEKNIYISNCIPSMWASRKPKTFI</sequence>
<protein>
    <submittedName>
        <fullName evidence="3">Phage uncharacterized protein, C-terminal domain protein</fullName>
    </submittedName>
</protein>
<accession>A0AAV4GWN6</accession>
<evidence type="ECO:0000313" key="3">
    <source>
        <dbReference type="EMBL" id="GFR90297.1"/>
    </source>
</evidence>
<name>A0AAV4GWN6_9GAST</name>
<evidence type="ECO:0000313" key="4">
    <source>
        <dbReference type="Proteomes" id="UP000762676"/>
    </source>
</evidence>
<dbReference type="Proteomes" id="UP000762676">
    <property type="component" value="Unassembled WGS sequence"/>
</dbReference>
<keyword evidence="4" id="KW-1185">Reference proteome</keyword>
<reference evidence="3 4" key="1">
    <citation type="journal article" date="2021" name="Elife">
        <title>Chloroplast acquisition without the gene transfer in kleptoplastic sea slugs, Plakobranchus ocellatus.</title>
        <authorList>
            <person name="Maeda T."/>
            <person name="Takahashi S."/>
            <person name="Yoshida T."/>
            <person name="Shimamura S."/>
            <person name="Takaki Y."/>
            <person name="Nagai Y."/>
            <person name="Toyoda A."/>
            <person name="Suzuki Y."/>
            <person name="Arimoto A."/>
            <person name="Ishii H."/>
            <person name="Satoh N."/>
            <person name="Nishiyama T."/>
            <person name="Hasebe M."/>
            <person name="Maruyama T."/>
            <person name="Minagawa J."/>
            <person name="Obokata J."/>
            <person name="Shigenobu S."/>
        </authorList>
    </citation>
    <scope>NUCLEOTIDE SEQUENCE [LARGE SCALE GENOMIC DNA]</scope>
</reference>
<dbReference type="Pfam" id="PF17289">
    <property type="entry name" value="Terminase_6C"/>
    <property type="match status" value="1"/>
</dbReference>
<feature type="domain" description="Terminase large subunit gp17-like C-terminal" evidence="2">
    <location>
        <begin position="273"/>
        <end position="428"/>
    </location>
</feature>
<comment type="caution">
    <text evidence="3">The sequence shown here is derived from an EMBL/GenBank/DDBJ whole genome shotgun (WGS) entry which is preliminary data.</text>
</comment>
<dbReference type="Gene3D" id="3.40.50.300">
    <property type="entry name" value="P-loop containing nucleotide triphosphate hydrolases"/>
    <property type="match status" value="1"/>
</dbReference>
<organism evidence="3 4">
    <name type="scientific">Elysia marginata</name>
    <dbReference type="NCBI Taxonomy" id="1093978"/>
    <lineage>
        <taxon>Eukaryota</taxon>
        <taxon>Metazoa</taxon>
        <taxon>Spiralia</taxon>
        <taxon>Lophotrochozoa</taxon>
        <taxon>Mollusca</taxon>
        <taxon>Gastropoda</taxon>
        <taxon>Heterobranchia</taxon>
        <taxon>Euthyneura</taxon>
        <taxon>Panpulmonata</taxon>
        <taxon>Sacoglossa</taxon>
        <taxon>Placobranchoidea</taxon>
        <taxon>Plakobranchidae</taxon>
        <taxon>Elysia</taxon>
    </lineage>
</organism>
<gene>
    <name evidence="3" type="ORF">ElyMa_002564500</name>
</gene>